<evidence type="ECO:0000256" key="2">
    <source>
        <dbReference type="ARBA" id="ARBA00023276"/>
    </source>
</evidence>
<dbReference type="EMBL" id="FZOL01000023">
    <property type="protein sequence ID" value="SNT07292.1"/>
    <property type="molecule type" value="Genomic_DNA"/>
</dbReference>
<organism evidence="4 5">
    <name type="scientific">Pseudomonas japonica</name>
    <dbReference type="NCBI Taxonomy" id="256466"/>
    <lineage>
        <taxon>Bacteria</taxon>
        <taxon>Pseudomonadati</taxon>
        <taxon>Pseudomonadota</taxon>
        <taxon>Gammaproteobacteria</taxon>
        <taxon>Pseudomonadales</taxon>
        <taxon>Pseudomonadaceae</taxon>
        <taxon>Pseudomonas</taxon>
    </lineage>
</organism>
<keyword evidence="5" id="KW-1185">Reference proteome</keyword>
<dbReference type="InterPro" id="IPR015943">
    <property type="entry name" value="WD40/YVTN_repeat-like_dom_sf"/>
</dbReference>
<proteinExistence type="predicted"/>
<dbReference type="GO" id="GO:0009523">
    <property type="term" value="C:photosystem II"/>
    <property type="evidence" value="ECO:0007669"/>
    <property type="project" value="UniProtKB-KW"/>
</dbReference>
<dbReference type="Gene3D" id="2.130.10.10">
    <property type="entry name" value="YVTN repeat-like/Quinoprotein amine dehydrogenase"/>
    <property type="match status" value="1"/>
</dbReference>
<dbReference type="SUPFAM" id="SSF110296">
    <property type="entry name" value="Oligoxyloglucan reducing end-specific cellobiohydrolase"/>
    <property type="match status" value="1"/>
</dbReference>
<dbReference type="InterPro" id="IPR028203">
    <property type="entry name" value="PSII_CF48-like_dom"/>
</dbReference>
<dbReference type="PANTHER" id="PTHR47199">
    <property type="entry name" value="PHOTOSYSTEM II STABILITY/ASSEMBLY FACTOR HCF136, CHLOROPLASTIC"/>
    <property type="match status" value="1"/>
</dbReference>
<feature type="domain" description="Photosynthesis system II assembly factor Ycf48/Hcf136-like" evidence="3">
    <location>
        <begin position="263"/>
        <end position="428"/>
    </location>
</feature>
<sequence length="477" mass="51288">MLAKRRADGARSQERWKGIVMHRDAPRGRRSILRALQGLRQAPSSRRGPLFPPITSPSRACVQARIYADFPASTPRPPTSHLTWGGVLMPIARQDQQNAQEQIKGACMQNLESFPDDCIVCRSASDEGDRRSSVASPARAAPSAVSMNTRRPGLVLPWLAKLSPWMLIAGLAYAAVFVEPSSNGAPLLQPVVEPRDMFFGAAGDAASLWVVGQDGAVLHGVDGTWRREVLPGRGNLQAVAVSPDGEVVTVGSRGDLWLRLPGQAWRHAPLPVAEEGGKLLDVAFIHGYFWVVGEMGALFRAAPGATTWERMGESRDVAFNAIRPGAGDDLWIAAEFGRLLRSRDGGQTWSTQELGSESLRAVAFDGQTGVAVGNTGHLYLSDNGGDDWRPLAAFTSDHLHDVVVRDGLWQVVGDNGSYFQSDEPGGTWTNAALGIAEMSKGYLTRILPIAGGNLLVGRQLMMLSAGHPQFIGEGARP</sequence>
<evidence type="ECO:0000259" key="3">
    <source>
        <dbReference type="Pfam" id="PF14870"/>
    </source>
</evidence>
<dbReference type="AlphaFoldDB" id="A0A239JP17"/>
<accession>A0A239JP17</accession>
<reference evidence="5" key="1">
    <citation type="submission" date="2017-06" db="EMBL/GenBank/DDBJ databases">
        <authorList>
            <person name="Varghese N."/>
            <person name="Submissions S."/>
        </authorList>
    </citation>
    <scope>NUCLEOTIDE SEQUENCE [LARGE SCALE GENOMIC DNA]</scope>
    <source>
        <strain evidence="5">DSM 22348</strain>
    </source>
</reference>
<name>A0A239JP17_9PSED</name>
<gene>
    <name evidence="4" type="ORF">SAMN05444352_12314</name>
</gene>
<dbReference type="Pfam" id="PF14870">
    <property type="entry name" value="PSII_BNR"/>
    <property type="match status" value="1"/>
</dbReference>
<dbReference type="GO" id="GO:0015979">
    <property type="term" value="P:photosynthesis"/>
    <property type="evidence" value="ECO:0007669"/>
    <property type="project" value="UniProtKB-KW"/>
</dbReference>
<evidence type="ECO:0000256" key="1">
    <source>
        <dbReference type="ARBA" id="ARBA00022531"/>
    </source>
</evidence>
<dbReference type="PANTHER" id="PTHR47199:SF2">
    <property type="entry name" value="PHOTOSYSTEM II STABILITY_ASSEMBLY FACTOR HCF136, CHLOROPLASTIC"/>
    <property type="match status" value="1"/>
</dbReference>
<dbReference type="Proteomes" id="UP000198407">
    <property type="component" value="Unassembled WGS sequence"/>
</dbReference>
<evidence type="ECO:0000313" key="4">
    <source>
        <dbReference type="EMBL" id="SNT07292.1"/>
    </source>
</evidence>
<evidence type="ECO:0000313" key="5">
    <source>
        <dbReference type="Proteomes" id="UP000198407"/>
    </source>
</evidence>
<keyword evidence="2" id="KW-0604">Photosystem II</keyword>
<dbReference type="STRING" id="1215104.GCA_000730585_00350"/>
<keyword evidence="1" id="KW-0602">Photosynthesis</keyword>
<protein>
    <recommendedName>
        <fullName evidence="3">Photosynthesis system II assembly factor Ycf48/Hcf136-like domain-containing protein</fullName>
    </recommendedName>
</protein>